<evidence type="ECO:0000256" key="4">
    <source>
        <dbReference type="SAM" id="Coils"/>
    </source>
</evidence>
<evidence type="ECO:0000259" key="5">
    <source>
        <dbReference type="PROSITE" id="PS51755"/>
    </source>
</evidence>
<dbReference type="STRING" id="1210090.GCA_001613185_06623"/>
<dbReference type="InterPro" id="IPR036388">
    <property type="entry name" value="WH-like_DNA-bd_sf"/>
</dbReference>
<dbReference type="PRINTS" id="PR00364">
    <property type="entry name" value="DISEASERSIST"/>
</dbReference>
<dbReference type="SUPFAM" id="SSF48452">
    <property type="entry name" value="TPR-like"/>
    <property type="match status" value="3"/>
</dbReference>
<dbReference type="Gene3D" id="3.40.50.300">
    <property type="entry name" value="P-loop containing nucleotide triphosphate hydrolases"/>
    <property type="match status" value="1"/>
</dbReference>
<dbReference type="Gene3D" id="1.25.40.10">
    <property type="entry name" value="Tetratricopeptide repeat domain"/>
    <property type="match status" value="2"/>
</dbReference>
<dbReference type="Proteomes" id="UP000252586">
    <property type="component" value="Unassembled WGS sequence"/>
</dbReference>
<dbReference type="SUPFAM" id="SSF46894">
    <property type="entry name" value="C-terminal effector domain of the bipartite response regulators"/>
    <property type="match status" value="1"/>
</dbReference>
<dbReference type="AlphaFoldDB" id="A0A366D5P0"/>
<feature type="DNA-binding region" description="OmpR/PhoB-type" evidence="3">
    <location>
        <begin position="1"/>
        <end position="71"/>
    </location>
</feature>
<dbReference type="GO" id="GO:0003677">
    <property type="term" value="F:DNA binding"/>
    <property type="evidence" value="ECO:0007669"/>
    <property type="project" value="UniProtKB-UniRule"/>
</dbReference>
<accession>A0A366D5P0</accession>
<feature type="domain" description="OmpR/PhoB-type" evidence="5">
    <location>
        <begin position="1"/>
        <end position="71"/>
    </location>
</feature>
<dbReference type="Pfam" id="PF25872">
    <property type="entry name" value="HTH_77"/>
    <property type="match status" value="1"/>
</dbReference>
<dbReference type="InterPro" id="IPR011990">
    <property type="entry name" value="TPR-like_helical_dom_sf"/>
</dbReference>
<organism evidence="6 7">
    <name type="scientific">Nocardia puris</name>
    <dbReference type="NCBI Taxonomy" id="208602"/>
    <lineage>
        <taxon>Bacteria</taxon>
        <taxon>Bacillati</taxon>
        <taxon>Actinomycetota</taxon>
        <taxon>Actinomycetes</taxon>
        <taxon>Mycobacteriales</taxon>
        <taxon>Nocardiaceae</taxon>
        <taxon>Nocardia</taxon>
    </lineage>
</organism>
<protein>
    <submittedName>
        <fullName evidence="6">Putative ATPase</fullName>
    </submittedName>
</protein>
<reference evidence="6 7" key="1">
    <citation type="submission" date="2018-06" db="EMBL/GenBank/DDBJ databases">
        <title>Genomic Encyclopedia of Type Strains, Phase IV (KMG-IV): sequencing the most valuable type-strain genomes for metagenomic binning, comparative biology and taxonomic classification.</title>
        <authorList>
            <person name="Goeker M."/>
        </authorList>
    </citation>
    <scope>NUCLEOTIDE SEQUENCE [LARGE SCALE GENOMIC DNA]</scope>
    <source>
        <strain evidence="6 7">DSM 44599</strain>
    </source>
</reference>
<dbReference type="EMBL" id="QNRE01000015">
    <property type="protein sequence ID" value="RBO85347.1"/>
    <property type="molecule type" value="Genomic_DNA"/>
</dbReference>
<name>A0A366D5P0_9NOCA</name>
<dbReference type="InterPro" id="IPR005158">
    <property type="entry name" value="BTAD"/>
</dbReference>
<dbReference type="InterPro" id="IPR016032">
    <property type="entry name" value="Sig_transdc_resp-reg_C-effctor"/>
</dbReference>
<comment type="similarity">
    <text evidence="1">Belongs to the AfsR/DnrI/RedD regulatory family.</text>
</comment>
<dbReference type="InterPro" id="IPR027417">
    <property type="entry name" value="P-loop_NTPase"/>
</dbReference>
<proteinExistence type="inferred from homology"/>
<dbReference type="GO" id="GO:0000160">
    <property type="term" value="P:phosphorelay signal transduction system"/>
    <property type="evidence" value="ECO:0007669"/>
    <property type="project" value="InterPro"/>
</dbReference>
<evidence type="ECO:0000256" key="1">
    <source>
        <dbReference type="ARBA" id="ARBA00005820"/>
    </source>
</evidence>
<dbReference type="PANTHER" id="PTHR47691:SF3">
    <property type="entry name" value="HTH-TYPE TRANSCRIPTIONAL REGULATOR RV0890C-RELATED"/>
    <property type="match status" value="1"/>
</dbReference>
<evidence type="ECO:0000256" key="2">
    <source>
        <dbReference type="ARBA" id="ARBA00023125"/>
    </source>
</evidence>
<dbReference type="Pfam" id="PF03704">
    <property type="entry name" value="BTAD"/>
    <property type="match status" value="1"/>
</dbReference>
<dbReference type="InterPro" id="IPR058852">
    <property type="entry name" value="HTH_77"/>
</dbReference>
<keyword evidence="4" id="KW-0175">Coiled coil</keyword>
<evidence type="ECO:0000313" key="7">
    <source>
        <dbReference type="Proteomes" id="UP000252586"/>
    </source>
</evidence>
<keyword evidence="2 3" id="KW-0238">DNA-binding</keyword>
<dbReference type="InterPro" id="IPR001867">
    <property type="entry name" value="OmpR/PhoB-type_DNA-bd"/>
</dbReference>
<dbReference type="GO" id="GO:0006355">
    <property type="term" value="P:regulation of DNA-templated transcription"/>
    <property type="evidence" value="ECO:0007669"/>
    <property type="project" value="InterPro"/>
</dbReference>
<dbReference type="SUPFAM" id="SSF52540">
    <property type="entry name" value="P-loop containing nucleoside triphosphate hydrolases"/>
    <property type="match status" value="1"/>
</dbReference>
<evidence type="ECO:0000256" key="3">
    <source>
        <dbReference type="PROSITE-ProRule" id="PRU01091"/>
    </source>
</evidence>
<dbReference type="PANTHER" id="PTHR47691">
    <property type="entry name" value="REGULATOR-RELATED"/>
    <property type="match status" value="1"/>
</dbReference>
<dbReference type="CDD" id="cd15831">
    <property type="entry name" value="BTAD"/>
    <property type="match status" value="1"/>
</dbReference>
<keyword evidence="7" id="KW-1185">Reference proteome</keyword>
<comment type="caution">
    <text evidence="6">The sequence shown here is derived from an EMBL/GenBank/DDBJ whole genome shotgun (WGS) entry which is preliminary data.</text>
</comment>
<sequence>MRALLADLVANAGEPLSVDRLIDDMWPAVPPANPVASLHTKVSQLRRALEDAEPGGRDCIVTTPTGYLFRAEPYCLDSVRFLAFVERAQRASDPRLRVNMLRDALAMWRGPAFADFLDLAFSREAANTLEEARIAARSELAELRLELGEHRSLVAEINELVREHPLRENLRSIQMRALYRAGRAADALDSFAELRALLAETRGADPSREIVDLHRAILDQDPALLPEVPEGEVLSAGHNLPEPPNPLIGRDAMVEEVTAQVLSDRLVTLIGSGGVGKTRVALAIAGGLVDSFADGVWFIEFDGLDRAPGPDALADTILGVLGVDVNAPPPGYRARSQPPGRVGAIDRIVAFLRGRRALLVLDNCEHVVEAAARLVEAVLAERTECRILATSRAPLAVRGETIVPVAPLALPDAETASVERLVESSAAQLFAARVPGLRFDDANCRDITAVCRKLDGLPLALELAATKVRVFGVRELLAQLDRRFQVLSGGFRDAPDRHRSLRAAIDWSWELLSEPERDMLCWIAIHAEDCSLAAVGALFGDAGDSCEVLTALARLVDQSLVVMHEGRDGPRYRLLESISAYCVERLEAMGELAEWRARHARYYAALGEVMGPALLGPDQLRQLERLDVDGPNLRKASDFALARRDARLAMRLVSASLWYGFLRCRLTEMLRYLSALAELGEELRPVERTTTALWRAGIELLIGDGDPRRFPPVELSGDETSAELFEYARGEWLLGYAQWYTGALEESEESVGHALATFRALENRWGIAVCLSTRAAQRTGRSELAVVRRCAQESAAMFAEIGDRWGRLKAIEALGVLAEIEGRYTEARTLHREGLRIVEDLGLWTEIPHKLALLGRIALLQGEFDVADELHNRSMRLAASHANWLGEGFAEIGLALSARRQGKLDDAQAHLTRWVHWLRDIGAHNGLALVLAELGFIADLRGDAAAAHELHSAGLEAAMETGDIRAVALALEGLAGAQTLAGHYTTAARLLGAAEGARCSAAAPLPGGERTDVERITTTVRTALGDDRFAVEYHQGRPLIVGGRDTPLETCPWPATVEQVRRVLRDHAVS</sequence>
<dbReference type="Gene3D" id="1.10.10.10">
    <property type="entry name" value="Winged helix-like DNA-binding domain superfamily/Winged helix DNA-binding domain"/>
    <property type="match status" value="1"/>
</dbReference>
<gene>
    <name evidence="6" type="ORF">DFR74_115196</name>
</gene>
<evidence type="ECO:0000313" key="6">
    <source>
        <dbReference type="EMBL" id="RBO85347.1"/>
    </source>
</evidence>
<dbReference type="SMART" id="SM01043">
    <property type="entry name" value="BTAD"/>
    <property type="match status" value="1"/>
</dbReference>
<feature type="coiled-coil region" evidence="4">
    <location>
        <begin position="126"/>
        <end position="160"/>
    </location>
</feature>
<dbReference type="PROSITE" id="PS51755">
    <property type="entry name" value="OMPR_PHOB"/>
    <property type="match status" value="1"/>
</dbReference>